<gene>
    <name evidence="1" type="ORF">Y1Q_0016146</name>
</gene>
<reference evidence="1 2" key="1">
    <citation type="journal article" date="2012" name="Genome Biol.">
        <title>Sequencing three crocodilian genomes to illuminate the evolution of archosaurs and amniotes.</title>
        <authorList>
            <person name="St John J.A."/>
            <person name="Braun E.L."/>
            <person name="Isberg S.R."/>
            <person name="Miles L.G."/>
            <person name="Chong A.Y."/>
            <person name="Gongora J."/>
            <person name="Dalzell P."/>
            <person name="Moran C."/>
            <person name="Bed'hom B."/>
            <person name="Abzhanov A."/>
            <person name="Burgess S.C."/>
            <person name="Cooksey A.M."/>
            <person name="Castoe T.A."/>
            <person name="Crawford N.G."/>
            <person name="Densmore L.D."/>
            <person name="Drew J.C."/>
            <person name="Edwards S.V."/>
            <person name="Faircloth B.C."/>
            <person name="Fujita M.K."/>
            <person name="Greenwold M.J."/>
            <person name="Hoffmann F.G."/>
            <person name="Howard J.M."/>
            <person name="Iguchi T."/>
            <person name="Janes D.E."/>
            <person name="Khan S.Y."/>
            <person name="Kohno S."/>
            <person name="de Koning A.J."/>
            <person name="Lance S.L."/>
            <person name="McCarthy F.M."/>
            <person name="McCormack J.E."/>
            <person name="Merchant M.E."/>
            <person name="Peterson D.G."/>
            <person name="Pollock D.D."/>
            <person name="Pourmand N."/>
            <person name="Raney B.J."/>
            <person name="Roessler K.A."/>
            <person name="Sanford J.R."/>
            <person name="Sawyer R.H."/>
            <person name="Schmidt C.J."/>
            <person name="Triplett E.W."/>
            <person name="Tuberville T.D."/>
            <person name="Venegas-Anaya M."/>
            <person name="Howard J.T."/>
            <person name="Jarvis E.D."/>
            <person name="Guillette L.J.Jr."/>
            <person name="Glenn T.C."/>
            <person name="Green R.E."/>
            <person name="Ray D.A."/>
        </authorList>
    </citation>
    <scope>NUCLEOTIDE SEQUENCE [LARGE SCALE GENOMIC DNA]</scope>
    <source>
        <strain evidence="1">KSC_2009_1</strain>
    </source>
</reference>
<keyword evidence="2" id="KW-1185">Reference proteome</keyword>
<sequence>MLEMVQPMLLEDKESQESARMKSLEILRGEEEAEQQGKSAKAEALSAVDPARMKEEITIALMECLNQRWGQWLNRYSAEMNDLREKREKVASWRNAGIVTAPEQGQLKEPDQRTVSTG</sequence>
<dbReference type="EMBL" id="AKHW03001351">
    <property type="protein sequence ID" value="KYO42749.1"/>
    <property type="molecule type" value="Genomic_DNA"/>
</dbReference>
<dbReference type="AlphaFoldDB" id="A0A151P1H8"/>
<evidence type="ECO:0000313" key="2">
    <source>
        <dbReference type="Proteomes" id="UP000050525"/>
    </source>
</evidence>
<evidence type="ECO:0000313" key="1">
    <source>
        <dbReference type="EMBL" id="KYO42749.1"/>
    </source>
</evidence>
<name>A0A151P1H8_ALLMI</name>
<proteinExistence type="predicted"/>
<dbReference type="Proteomes" id="UP000050525">
    <property type="component" value="Unassembled WGS sequence"/>
</dbReference>
<accession>A0A151P1H8</accession>
<protein>
    <submittedName>
        <fullName evidence="1">Uncharacterized protein</fullName>
    </submittedName>
</protein>
<organism evidence="1 2">
    <name type="scientific">Alligator mississippiensis</name>
    <name type="common">American alligator</name>
    <dbReference type="NCBI Taxonomy" id="8496"/>
    <lineage>
        <taxon>Eukaryota</taxon>
        <taxon>Metazoa</taxon>
        <taxon>Chordata</taxon>
        <taxon>Craniata</taxon>
        <taxon>Vertebrata</taxon>
        <taxon>Euteleostomi</taxon>
        <taxon>Archelosauria</taxon>
        <taxon>Archosauria</taxon>
        <taxon>Crocodylia</taxon>
        <taxon>Alligatoridae</taxon>
        <taxon>Alligatorinae</taxon>
        <taxon>Alligator</taxon>
    </lineage>
</organism>
<comment type="caution">
    <text evidence="1">The sequence shown here is derived from an EMBL/GenBank/DDBJ whole genome shotgun (WGS) entry which is preliminary data.</text>
</comment>